<keyword evidence="3" id="KW-1185">Reference proteome</keyword>
<dbReference type="EMBL" id="JADGIZ020000104">
    <property type="protein sequence ID" value="KAL2911527.1"/>
    <property type="molecule type" value="Genomic_DNA"/>
</dbReference>
<dbReference type="Pfam" id="PF13637">
    <property type="entry name" value="Ank_4"/>
    <property type="match status" value="1"/>
</dbReference>
<gene>
    <name evidence="2" type="ORF">HK105_209016</name>
</gene>
<comment type="caution">
    <text evidence="2">The sequence shown here is derived from an EMBL/GenBank/DDBJ whole genome shotgun (WGS) entry which is preliminary data.</text>
</comment>
<dbReference type="PANTHER" id="PTHR46586">
    <property type="entry name" value="ANKYRIN REPEAT-CONTAINING PROTEIN"/>
    <property type="match status" value="1"/>
</dbReference>
<dbReference type="InterPro" id="IPR052050">
    <property type="entry name" value="SecEffector_AnkRepeat"/>
</dbReference>
<feature type="region of interest" description="Disordered" evidence="1">
    <location>
        <begin position="455"/>
        <end position="486"/>
    </location>
</feature>
<name>A0ABR4MW75_9FUNG</name>
<dbReference type="PANTHER" id="PTHR46586:SF3">
    <property type="entry name" value="ANKYRIN REPEAT-CONTAINING PROTEIN"/>
    <property type="match status" value="1"/>
</dbReference>
<evidence type="ECO:0008006" key="4">
    <source>
        <dbReference type="Google" id="ProtNLM"/>
    </source>
</evidence>
<feature type="compositionally biased region" description="Acidic residues" evidence="1">
    <location>
        <begin position="459"/>
        <end position="486"/>
    </location>
</feature>
<evidence type="ECO:0000313" key="2">
    <source>
        <dbReference type="EMBL" id="KAL2911527.1"/>
    </source>
</evidence>
<dbReference type="Gene3D" id="1.25.40.20">
    <property type="entry name" value="Ankyrin repeat-containing domain"/>
    <property type="match status" value="1"/>
</dbReference>
<sequence length="486" mass="54746">MPAEIQSKILSHSSPFTKFVNGRLLKAELLGLPMKQREQVWREAMDVAWQGDLGLLPWIDHNKARLSLPSRGTLERIRDASRDCDWRLAAIQHGWVDMLADCPANDVARAAAKQGDVELLLDAIDVRKADMLIKDLANVAASNGHFELAKLLMSRVPDEKWPREIAIDAAAQGSLDMVVWIDKHHPDSFDHFVMDRAAEFDHLHIVRWLADHRSEGCSCWAFDRAAKNDNLEMLELLYGRYHGVLSAETRTYLLKFVSSDRQIIEWLVSRRLVEPNKLIKHIAGTGKIDILAWAIKRFGVKLADNHLDDAYKGRHTALLKWAFTTGGVKFGRWSASKTALSCNTDLMSWLISRDRSLVPLLVQECALRGDISLVEWWQVRHGVVFGQSELEAAVTMCNISLILHILSEDDGSFDLKAALRAGKRALRQEDDINFRGALEDMIHDLSTFITKRDGKEVDSDIDSDLDSDLDSDPDSGSEADGDTDHE</sequence>
<dbReference type="SUPFAM" id="SSF48403">
    <property type="entry name" value="Ankyrin repeat"/>
    <property type="match status" value="1"/>
</dbReference>
<organism evidence="2 3">
    <name type="scientific">Polyrhizophydium stewartii</name>
    <dbReference type="NCBI Taxonomy" id="2732419"/>
    <lineage>
        <taxon>Eukaryota</taxon>
        <taxon>Fungi</taxon>
        <taxon>Fungi incertae sedis</taxon>
        <taxon>Chytridiomycota</taxon>
        <taxon>Chytridiomycota incertae sedis</taxon>
        <taxon>Chytridiomycetes</taxon>
        <taxon>Rhizophydiales</taxon>
        <taxon>Rhizophydiales incertae sedis</taxon>
        <taxon>Polyrhizophydium</taxon>
    </lineage>
</organism>
<dbReference type="InterPro" id="IPR002110">
    <property type="entry name" value="Ankyrin_rpt"/>
</dbReference>
<evidence type="ECO:0000313" key="3">
    <source>
        <dbReference type="Proteomes" id="UP001527925"/>
    </source>
</evidence>
<dbReference type="Proteomes" id="UP001527925">
    <property type="component" value="Unassembled WGS sequence"/>
</dbReference>
<evidence type="ECO:0000256" key="1">
    <source>
        <dbReference type="SAM" id="MobiDB-lite"/>
    </source>
</evidence>
<protein>
    <recommendedName>
        <fullName evidence="4">Ankyrin repeat protein</fullName>
    </recommendedName>
</protein>
<reference evidence="2 3" key="1">
    <citation type="submission" date="2023-09" db="EMBL/GenBank/DDBJ databases">
        <title>Pangenome analysis of Batrachochytrium dendrobatidis and related Chytrids.</title>
        <authorList>
            <person name="Yacoub M.N."/>
            <person name="Stajich J.E."/>
            <person name="James T.Y."/>
        </authorList>
    </citation>
    <scope>NUCLEOTIDE SEQUENCE [LARGE SCALE GENOMIC DNA]</scope>
    <source>
        <strain evidence="2 3">JEL0888</strain>
    </source>
</reference>
<dbReference type="InterPro" id="IPR036770">
    <property type="entry name" value="Ankyrin_rpt-contain_sf"/>
</dbReference>
<proteinExistence type="predicted"/>
<accession>A0ABR4MW75</accession>